<dbReference type="PANTHER" id="PTHR37299:SF1">
    <property type="entry name" value="STAGE 0 SPORULATION PROTEIN A HOMOLOG"/>
    <property type="match status" value="1"/>
</dbReference>
<dbReference type="Proteomes" id="UP000318833">
    <property type="component" value="Unassembled WGS sequence"/>
</dbReference>
<dbReference type="RefSeq" id="WP_143918470.1">
    <property type="nucleotide sequence ID" value="NZ_CANMIK010000080.1"/>
</dbReference>
<dbReference type="InterPro" id="IPR001789">
    <property type="entry name" value="Sig_transdc_resp-reg_receiver"/>
</dbReference>
<dbReference type="PROSITE" id="PS50110">
    <property type="entry name" value="RESPONSE_REGULATORY"/>
    <property type="match status" value="1"/>
</dbReference>
<comment type="caution">
    <text evidence="4">The sequence shown here is derived from an EMBL/GenBank/DDBJ whole genome shotgun (WGS) entry which is preliminary data.</text>
</comment>
<dbReference type="AlphaFoldDB" id="A0A554VCV7"/>
<evidence type="ECO:0000256" key="1">
    <source>
        <dbReference type="PROSITE-ProRule" id="PRU00169"/>
    </source>
</evidence>
<dbReference type="PANTHER" id="PTHR37299">
    <property type="entry name" value="TRANSCRIPTIONAL REGULATOR-RELATED"/>
    <property type="match status" value="1"/>
</dbReference>
<dbReference type="Pfam" id="PF04397">
    <property type="entry name" value="LytTR"/>
    <property type="match status" value="1"/>
</dbReference>
<dbReference type="InterPro" id="IPR011006">
    <property type="entry name" value="CheY-like_superfamily"/>
</dbReference>
<organism evidence="4 5">
    <name type="scientific">Aquimarina algiphila</name>
    <dbReference type="NCBI Taxonomy" id="2047982"/>
    <lineage>
        <taxon>Bacteria</taxon>
        <taxon>Pseudomonadati</taxon>
        <taxon>Bacteroidota</taxon>
        <taxon>Flavobacteriia</taxon>
        <taxon>Flavobacteriales</taxon>
        <taxon>Flavobacteriaceae</taxon>
        <taxon>Aquimarina</taxon>
    </lineage>
</organism>
<dbReference type="PROSITE" id="PS50930">
    <property type="entry name" value="HTH_LYTTR"/>
    <property type="match status" value="1"/>
</dbReference>
<dbReference type="GO" id="GO:0000156">
    <property type="term" value="F:phosphorelay response regulator activity"/>
    <property type="evidence" value="ECO:0007669"/>
    <property type="project" value="InterPro"/>
</dbReference>
<keyword evidence="5" id="KW-1185">Reference proteome</keyword>
<gene>
    <name evidence="4" type="ORF">FOF46_25940</name>
</gene>
<dbReference type="SMART" id="SM00850">
    <property type="entry name" value="LytTR"/>
    <property type="match status" value="1"/>
</dbReference>
<proteinExistence type="predicted"/>
<dbReference type="InterPro" id="IPR046947">
    <property type="entry name" value="LytR-like"/>
</dbReference>
<evidence type="ECO:0000313" key="4">
    <source>
        <dbReference type="EMBL" id="TSE04588.1"/>
    </source>
</evidence>
<dbReference type="OrthoDB" id="9781059at2"/>
<accession>A0A554VCV7</accession>
<evidence type="ECO:0000259" key="3">
    <source>
        <dbReference type="PROSITE" id="PS50930"/>
    </source>
</evidence>
<protein>
    <submittedName>
        <fullName evidence="4">Response regulator transcription factor</fullName>
    </submittedName>
</protein>
<name>A0A554VCV7_9FLAO</name>
<sequence length="232" mass="26727">MQILIIEDELRIAKRLKRMIQTFFRSLLCEVHHVDTLDEGLQFIADHKIDLLCLDLNLNGENGFEMLKQAVAGSFQTIIISAYRERAIEAFEYGVLDFVPKPFTQERIDQAFHRIINEKSAHLSTRYLAIKRKGGIYLIKTEDVLYIKGADVYAELVLKNGITALHNKTLESLVQILSSDFERIHKSYIVNMTEVKGISIEPGSKYSLELNSGEFLPIGRTKYKEIKSKWFE</sequence>
<evidence type="ECO:0000259" key="2">
    <source>
        <dbReference type="PROSITE" id="PS50110"/>
    </source>
</evidence>
<dbReference type="Gene3D" id="2.40.50.1020">
    <property type="entry name" value="LytTr DNA-binding domain"/>
    <property type="match status" value="1"/>
</dbReference>
<dbReference type="SMART" id="SM00448">
    <property type="entry name" value="REC"/>
    <property type="match status" value="1"/>
</dbReference>
<dbReference type="InterPro" id="IPR007492">
    <property type="entry name" value="LytTR_DNA-bd_dom"/>
</dbReference>
<reference evidence="4 5" key="1">
    <citation type="submission" date="2019-07" db="EMBL/GenBank/DDBJ databases">
        <title>The draft genome sequence of Aquimarina algiphila M91.</title>
        <authorList>
            <person name="Meng X."/>
        </authorList>
    </citation>
    <scope>NUCLEOTIDE SEQUENCE [LARGE SCALE GENOMIC DNA]</scope>
    <source>
        <strain evidence="4 5">M91</strain>
    </source>
</reference>
<dbReference type="EMBL" id="VLNR01000078">
    <property type="protein sequence ID" value="TSE04588.1"/>
    <property type="molecule type" value="Genomic_DNA"/>
</dbReference>
<dbReference type="Gene3D" id="3.40.50.2300">
    <property type="match status" value="1"/>
</dbReference>
<dbReference type="GO" id="GO:0003677">
    <property type="term" value="F:DNA binding"/>
    <property type="evidence" value="ECO:0007669"/>
    <property type="project" value="InterPro"/>
</dbReference>
<feature type="domain" description="Response regulatory" evidence="2">
    <location>
        <begin position="2"/>
        <end position="116"/>
    </location>
</feature>
<keyword evidence="1" id="KW-0597">Phosphoprotein</keyword>
<dbReference type="Pfam" id="PF00072">
    <property type="entry name" value="Response_reg"/>
    <property type="match status" value="1"/>
</dbReference>
<feature type="modified residue" description="4-aspartylphosphate" evidence="1">
    <location>
        <position position="55"/>
    </location>
</feature>
<feature type="domain" description="HTH LytTR-type" evidence="3">
    <location>
        <begin position="128"/>
        <end position="232"/>
    </location>
</feature>
<dbReference type="SUPFAM" id="SSF52172">
    <property type="entry name" value="CheY-like"/>
    <property type="match status" value="1"/>
</dbReference>
<evidence type="ECO:0000313" key="5">
    <source>
        <dbReference type="Proteomes" id="UP000318833"/>
    </source>
</evidence>